<organism evidence="1 2">
    <name type="scientific">Pyronema omphalodes (strain CBS 100304)</name>
    <name type="common">Pyronema confluens</name>
    <dbReference type="NCBI Taxonomy" id="1076935"/>
    <lineage>
        <taxon>Eukaryota</taxon>
        <taxon>Fungi</taxon>
        <taxon>Dikarya</taxon>
        <taxon>Ascomycota</taxon>
        <taxon>Pezizomycotina</taxon>
        <taxon>Pezizomycetes</taxon>
        <taxon>Pezizales</taxon>
        <taxon>Pyronemataceae</taxon>
        <taxon>Pyronema</taxon>
    </lineage>
</organism>
<reference evidence="1 2" key="1">
    <citation type="journal article" date="2013" name="PLoS Genet.">
        <title>The genome and development-dependent transcriptomes of Pyronema confluens: a window into fungal evolution.</title>
        <authorList>
            <person name="Traeger S."/>
            <person name="Altegoer F."/>
            <person name="Freitag M."/>
            <person name="Gabaldon T."/>
            <person name="Kempken F."/>
            <person name="Kumar A."/>
            <person name="Marcet-Houben M."/>
            <person name="Poggeler S."/>
            <person name="Stajich J.E."/>
            <person name="Nowrousian M."/>
        </authorList>
    </citation>
    <scope>NUCLEOTIDE SEQUENCE [LARGE SCALE GENOMIC DNA]</scope>
    <source>
        <strain evidence="2">CBS 100304</strain>
        <tissue evidence="1">Vegetative mycelium</tissue>
    </source>
</reference>
<name>U4LDU5_PYROM</name>
<dbReference type="Proteomes" id="UP000018144">
    <property type="component" value="Unassembled WGS sequence"/>
</dbReference>
<accession>U4LDU5</accession>
<proteinExistence type="predicted"/>
<protein>
    <submittedName>
        <fullName evidence="1">Uncharacterized protein</fullName>
    </submittedName>
</protein>
<dbReference type="AlphaFoldDB" id="U4LDU5"/>
<dbReference type="EMBL" id="HF935433">
    <property type="protein sequence ID" value="CCX30274.1"/>
    <property type="molecule type" value="Genomic_DNA"/>
</dbReference>
<evidence type="ECO:0000313" key="2">
    <source>
        <dbReference type="Proteomes" id="UP000018144"/>
    </source>
</evidence>
<sequence length="54" mass="6289">MSLTYVTIRGRLRLHQHPPTGVDIRRTLHAFLWVYVPVEFIASPFEINHLCSSL</sequence>
<evidence type="ECO:0000313" key="1">
    <source>
        <dbReference type="EMBL" id="CCX30274.1"/>
    </source>
</evidence>
<gene>
    <name evidence="1" type="ORF">PCON_08416</name>
</gene>
<keyword evidence="2" id="KW-1185">Reference proteome</keyword>